<reference evidence="1 2" key="1">
    <citation type="journal article" date="2009" name="Nature">
        <title>The Sorghum bicolor genome and the diversification of grasses.</title>
        <authorList>
            <person name="Paterson A.H."/>
            <person name="Bowers J.E."/>
            <person name="Bruggmann R."/>
            <person name="Dubchak I."/>
            <person name="Grimwood J."/>
            <person name="Gundlach H."/>
            <person name="Haberer G."/>
            <person name="Hellsten U."/>
            <person name="Mitros T."/>
            <person name="Poliakov A."/>
            <person name="Schmutz J."/>
            <person name="Spannagl M."/>
            <person name="Tang H."/>
            <person name="Wang X."/>
            <person name="Wicker T."/>
            <person name="Bharti A.K."/>
            <person name="Chapman J."/>
            <person name="Feltus F.A."/>
            <person name="Gowik U."/>
            <person name="Grigoriev I.V."/>
            <person name="Lyons E."/>
            <person name="Maher C.A."/>
            <person name="Martis M."/>
            <person name="Narechania A."/>
            <person name="Otillar R.P."/>
            <person name="Penning B.W."/>
            <person name="Salamov A.A."/>
            <person name="Wang Y."/>
            <person name="Zhang L."/>
            <person name="Carpita N.C."/>
            <person name="Freeling M."/>
            <person name="Gingle A.R."/>
            <person name="Hash C.T."/>
            <person name="Keller B."/>
            <person name="Klein P."/>
            <person name="Kresovich S."/>
            <person name="McCann M.C."/>
            <person name="Ming R."/>
            <person name="Peterson D.G."/>
            <person name="Mehboob-ur-Rahman"/>
            <person name="Ware D."/>
            <person name="Westhoff P."/>
            <person name="Mayer K.F."/>
            <person name="Messing J."/>
            <person name="Rokhsar D.S."/>
        </authorList>
    </citation>
    <scope>NUCLEOTIDE SEQUENCE [LARGE SCALE GENOMIC DNA]</scope>
    <source>
        <strain evidence="2">cv. BTx623</strain>
    </source>
</reference>
<dbReference type="InParanoid" id="A0A1B6QNV0"/>
<gene>
    <name evidence="1" type="ORF">SORBI_3001G406200</name>
</gene>
<dbReference type="Proteomes" id="UP000000768">
    <property type="component" value="Chromosome 1"/>
</dbReference>
<keyword evidence="2" id="KW-1185">Reference proteome</keyword>
<evidence type="ECO:0000313" key="1">
    <source>
        <dbReference type="EMBL" id="KXG39583.1"/>
    </source>
</evidence>
<proteinExistence type="predicted"/>
<organism evidence="1 2">
    <name type="scientific">Sorghum bicolor</name>
    <name type="common">Sorghum</name>
    <name type="synonym">Sorghum vulgare</name>
    <dbReference type="NCBI Taxonomy" id="4558"/>
    <lineage>
        <taxon>Eukaryota</taxon>
        <taxon>Viridiplantae</taxon>
        <taxon>Streptophyta</taxon>
        <taxon>Embryophyta</taxon>
        <taxon>Tracheophyta</taxon>
        <taxon>Spermatophyta</taxon>
        <taxon>Magnoliopsida</taxon>
        <taxon>Liliopsida</taxon>
        <taxon>Poales</taxon>
        <taxon>Poaceae</taxon>
        <taxon>PACMAD clade</taxon>
        <taxon>Panicoideae</taxon>
        <taxon>Andropogonodae</taxon>
        <taxon>Andropogoneae</taxon>
        <taxon>Sorghinae</taxon>
        <taxon>Sorghum</taxon>
    </lineage>
</organism>
<dbReference type="AlphaFoldDB" id="A0A1B6QNV0"/>
<evidence type="ECO:0000313" key="2">
    <source>
        <dbReference type="Proteomes" id="UP000000768"/>
    </source>
</evidence>
<protein>
    <submittedName>
        <fullName evidence="1">Uncharacterized protein</fullName>
    </submittedName>
</protein>
<dbReference type="EMBL" id="CM000760">
    <property type="protein sequence ID" value="KXG39583.1"/>
    <property type="molecule type" value="Genomic_DNA"/>
</dbReference>
<accession>A0A1B6QNV0</accession>
<reference evidence="2" key="2">
    <citation type="journal article" date="2018" name="Plant J.">
        <title>The Sorghum bicolor reference genome: improved assembly, gene annotations, a transcriptome atlas, and signatures of genome organization.</title>
        <authorList>
            <person name="McCormick R.F."/>
            <person name="Truong S.K."/>
            <person name="Sreedasyam A."/>
            <person name="Jenkins J."/>
            <person name="Shu S."/>
            <person name="Sims D."/>
            <person name="Kennedy M."/>
            <person name="Amirebrahimi M."/>
            <person name="Weers B.D."/>
            <person name="McKinley B."/>
            <person name="Mattison A."/>
            <person name="Morishige D.T."/>
            <person name="Grimwood J."/>
            <person name="Schmutz J."/>
            <person name="Mullet J.E."/>
        </authorList>
    </citation>
    <scope>NUCLEOTIDE SEQUENCE [LARGE SCALE GENOMIC DNA]</scope>
    <source>
        <strain evidence="2">cv. BTx623</strain>
    </source>
</reference>
<name>A0A1B6QNV0_SORBI</name>
<dbReference type="Gramene" id="KXG39583">
    <property type="protein sequence ID" value="KXG39583"/>
    <property type="gene ID" value="SORBI_3001G406200"/>
</dbReference>
<sequence length="79" mass="9263">MTMSLNIQYFPIAPFFFNVPIAQSLPGRGSSKLQFGCKVHSCHFFNPKLAKMHPTPLRDKNKQYKPFFFYTVKMPLLHR</sequence>